<dbReference type="Pfam" id="PF04082">
    <property type="entry name" value="Fungal_trans"/>
    <property type="match status" value="1"/>
</dbReference>
<dbReference type="GO" id="GO:0000785">
    <property type="term" value="C:chromatin"/>
    <property type="evidence" value="ECO:0007669"/>
    <property type="project" value="TreeGrafter"/>
</dbReference>
<feature type="domain" description="Xylanolytic transcriptional activator regulatory" evidence="8">
    <location>
        <begin position="117"/>
        <end position="399"/>
    </location>
</feature>
<evidence type="ECO:0000256" key="1">
    <source>
        <dbReference type="ARBA" id="ARBA00004123"/>
    </source>
</evidence>
<dbReference type="InterPro" id="IPR051059">
    <property type="entry name" value="VerF-like"/>
</dbReference>
<keyword evidence="4" id="KW-0863">Zinc-finger</keyword>
<gene>
    <name evidence="9" type="ORF">BKCO1_19000219</name>
</gene>
<proteinExistence type="predicted"/>
<dbReference type="STRING" id="236234.A0A1J9R0X6"/>
<keyword evidence="10" id="KW-1185">Reference proteome</keyword>
<evidence type="ECO:0000313" key="10">
    <source>
        <dbReference type="Proteomes" id="UP000183809"/>
    </source>
</evidence>
<feature type="region of interest" description="Disordered" evidence="7">
    <location>
        <begin position="180"/>
        <end position="204"/>
    </location>
</feature>
<feature type="compositionally biased region" description="Polar residues" evidence="7">
    <location>
        <begin position="188"/>
        <end position="204"/>
    </location>
</feature>
<evidence type="ECO:0000256" key="3">
    <source>
        <dbReference type="ARBA" id="ARBA00022737"/>
    </source>
</evidence>
<dbReference type="GO" id="GO:0000981">
    <property type="term" value="F:DNA-binding transcription factor activity, RNA polymerase II-specific"/>
    <property type="evidence" value="ECO:0007669"/>
    <property type="project" value="InterPro"/>
</dbReference>
<comment type="subcellular location">
    <subcellularLocation>
        <location evidence="1">Nucleus</location>
    </subcellularLocation>
</comment>
<comment type="caution">
    <text evidence="9">The sequence shown here is derived from an EMBL/GenBank/DDBJ whole genome shotgun (WGS) entry which is preliminary data.</text>
</comment>
<dbReference type="Proteomes" id="UP000183809">
    <property type="component" value="Unassembled WGS sequence"/>
</dbReference>
<dbReference type="GO" id="GO:0008270">
    <property type="term" value="F:zinc ion binding"/>
    <property type="evidence" value="ECO:0007669"/>
    <property type="project" value="UniProtKB-KW"/>
</dbReference>
<dbReference type="GO" id="GO:0006351">
    <property type="term" value="P:DNA-templated transcription"/>
    <property type="evidence" value="ECO:0007669"/>
    <property type="project" value="InterPro"/>
</dbReference>
<accession>A0A1J9R0X6</accession>
<evidence type="ECO:0000256" key="6">
    <source>
        <dbReference type="ARBA" id="ARBA00023242"/>
    </source>
</evidence>
<dbReference type="RefSeq" id="XP_020131298.1">
    <property type="nucleotide sequence ID" value="XM_020272015.1"/>
</dbReference>
<keyword evidence="2" id="KW-0479">Metal-binding</keyword>
<sequence>MLDFSMFMNTVGLDFDLGIISEPLWSTQHGNESAAVAGPIGPGDHPAADKVRDKQRRIPDASIGEDDFHELKPLLHPWQVTEEHRRQFQLSLAPFGDVLGNFTLPSRLSLARCIAGYVDGFSNHHSFIHVPTFNVAAHSRAPDMVLAVLAIGAQYRYEKRNSLMLYNAARSIVLERIRRRDPCPEPPGSQNGANHRQASHQTQSGRMDIVRTLLLLATFSTWQRDQALVRESFEYQGLVARYIREDGLSESAQDDGGDWLGWSRIEVDRRTKLCAFGLLNLQTLAYNLPPAILSNEIDLRLPTSCEEWSARGPSEWLNAREKAPKIIPFKEALAALLRSTKQSTTEPALVTSPMGNFILVQALLQRMYITHQLSVDPEEKPFRDQDVSDFEEALDRWRHGWRKAPESVLDLKNSKGSMSFASTALLGLAHVRLHFELGRRRRLQSGDPDVVATAAFEAPPPQRSPRLLQALLHSAHAINIPVQLGVDYLTKCQAFFWGVQHSLCSFECAVFLSKWLCTLSSTCSTEPLTELEHQVIRWLDSIVQEAKTSLDEADEIIYTGDELTPDDRYSTQISMDLYRLSIAVVRVFAHMFKRCNTTWPVVEVIGQSLERYADLLHERGPGTLG</sequence>
<evidence type="ECO:0000256" key="2">
    <source>
        <dbReference type="ARBA" id="ARBA00022723"/>
    </source>
</evidence>
<keyword evidence="6" id="KW-0539">Nucleus</keyword>
<evidence type="ECO:0000256" key="4">
    <source>
        <dbReference type="ARBA" id="ARBA00022771"/>
    </source>
</evidence>
<dbReference type="PANTHER" id="PTHR40626:SF10">
    <property type="entry name" value="C2H2-TYPE DOMAIN-CONTAINING PROTEIN"/>
    <property type="match status" value="1"/>
</dbReference>
<reference evidence="9 10" key="1">
    <citation type="submission" date="2016-10" db="EMBL/GenBank/DDBJ databases">
        <title>Proteomics and genomics reveal pathogen-plant mechanisms compatible with a hemibiotrophic lifestyle of Diplodia corticola.</title>
        <authorList>
            <person name="Fernandes I."/>
            <person name="De Jonge R."/>
            <person name="Van De Peer Y."/>
            <person name="Devreese B."/>
            <person name="Alves A."/>
            <person name="Esteves A.C."/>
        </authorList>
    </citation>
    <scope>NUCLEOTIDE SEQUENCE [LARGE SCALE GENOMIC DNA]</scope>
    <source>
        <strain evidence="9 10">CBS 112549</strain>
    </source>
</reference>
<dbReference type="GO" id="GO:0000978">
    <property type="term" value="F:RNA polymerase II cis-regulatory region sequence-specific DNA binding"/>
    <property type="evidence" value="ECO:0007669"/>
    <property type="project" value="InterPro"/>
</dbReference>
<dbReference type="EMBL" id="MNUE01000019">
    <property type="protein sequence ID" value="OJD35038.1"/>
    <property type="molecule type" value="Genomic_DNA"/>
</dbReference>
<dbReference type="CDD" id="cd12148">
    <property type="entry name" value="fungal_TF_MHR"/>
    <property type="match status" value="1"/>
</dbReference>
<protein>
    <submittedName>
        <fullName evidence="9">C2h2 transcription factor</fullName>
    </submittedName>
</protein>
<evidence type="ECO:0000313" key="9">
    <source>
        <dbReference type="EMBL" id="OJD35038.1"/>
    </source>
</evidence>
<dbReference type="AlphaFoldDB" id="A0A1J9R0X6"/>
<dbReference type="GO" id="GO:0005634">
    <property type="term" value="C:nucleus"/>
    <property type="evidence" value="ECO:0007669"/>
    <property type="project" value="UniProtKB-SubCell"/>
</dbReference>
<dbReference type="GeneID" id="31012274"/>
<dbReference type="PANTHER" id="PTHR40626">
    <property type="entry name" value="MIP31509P"/>
    <property type="match status" value="1"/>
</dbReference>
<organism evidence="9 10">
    <name type="scientific">Diplodia corticola</name>
    <dbReference type="NCBI Taxonomy" id="236234"/>
    <lineage>
        <taxon>Eukaryota</taxon>
        <taxon>Fungi</taxon>
        <taxon>Dikarya</taxon>
        <taxon>Ascomycota</taxon>
        <taxon>Pezizomycotina</taxon>
        <taxon>Dothideomycetes</taxon>
        <taxon>Dothideomycetes incertae sedis</taxon>
        <taxon>Botryosphaeriales</taxon>
        <taxon>Botryosphaeriaceae</taxon>
        <taxon>Diplodia</taxon>
    </lineage>
</organism>
<evidence type="ECO:0000259" key="8">
    <source>
        <dbReference type="Pfam" id="PF04082"/>
    </source>
</evidence>
<keyword evidence="3" id="KW-0677">Repeat</keyword>
<name>A0A1J9R0X6_9PEZI</name>
<dbReference type="OrthoDB" id="654211at2759"/>
<keyword evidence="5" id="KW-0862">Zinc</keyword>
<dbReference type="InterPro" id="IPR007219">
    <property type="entry name" value="XnlR_reg_dom"/>
</dbReference>
<evidence type="ECO:0000256" key="7">
    <source>
        <dbReference type="SAM" id="MobiDB-lite"/>
    </source>
</evidence>
<evidence type="ECO:0000256" key="5">
    <source>
        <dbReference type="ARBA" id="ARBA00022833"/>
    </source>
</evidence>